<organism evidence="1 2">
    <name type="scientific">Archangium gephyra</name>
    <dbReference type="NCBI Taxonomy" id="48"/>
    <lineage>
        <taxon>Bacteria</taxon>
        <taxon>Pseudomonadati</taxon>
        <taxon>Myxococcota</taxon>
        <taxon>Myxococcia</taxon>
        <taxon>Myxococcales</taxon>
        <taxon>Cystobacterineae</taxon>
        <taxon>Archangiaceae</taxon>
        <taxon>Archangium</taxon>
    </lineage>
</organism>
<name>A0ABX9JN79_9BACT</name>
<evidence type="ECO:0000313" key="2">
    <source>
        <dbReference type="Proteomes" id="UP000256345"/>
    </source>
</evidence>
<dbReference type="EMBL" id="QUMU01000018">
    <property type="protein sequence ID" value="REG22896.1"/>
    <property type="molecule type" value="Genomic_DNA"/>
</dbReference>
<proteinExistence type="predicted"/>
<protein>
    <submittedName>
        <fullName evidence="1">Uncharacterized protein</fullName>
    </submittedName>
</protein>
<evidence type="ECO:0000313" key="1">
    <source>
        <dbReference type="EMBL" id="REG22896.1"/>
    </source>
</evidence>
<comment type="caution">
    <text evidence="1">The sequence shown here is derived from an EMBL/GenBank/DDBJ whole genome shotgun (WGS) entry which is preliminary data.</text>
</comment>
<dbReference type="InterPro" id="IPR045997">
    <property type="entry name" value="DUF5953"/>
</dbReference>
<keyword evidence="2" id="KW-1185">Reference proteome</keyword>
<gene>
    <name evidence="1" type="ORF">ATI61_118101</name>
</gene>
<accession>A0ABX9JN79</accession>
<dbReference type="Proteomes" id="UP000256345">
    <property type="component" value="Unassembled WGS sequence"/>
</dbReference>
<sequence length="254" mass="27390">MPAVQENELGITVYAPALVSTDSRPLAIVHGMERALPGVSLEWTISQEGKRIPLLNREAWLARGRPDGGGFPLVCNGDERYPVSVSGWELSAVSAPGGQAELDVQVALPLAEKGIAAAADVLEAVAEDARAFWGHATPFNASVDIARQTKNWAANPRPPPRGLPALKLPEKIRSPEIPHRLGWLNYWSAATARAIGFPDPARDTELLSRARRTATGGWVVRLTDALLDLDNPAHLDALKRAYERFPEIGGRAAP</sequence>
<dbReference type="RefSeq" id="WP_047857350.1">
    <property type="nucleotide sequence ID" value="NZ_CP011509.1"/>
</dbReference>
<dbReference type="Pfam" id="PF19378">
    <property type="entry name" value="DUF5953"/>
    <property type="match status" value="1"/>
</dbReference>
<reference evidence="1 2" key="1">
    <citation type="submission" date="2018-08" db="EMBL/GenBank/DDBJ databases">
        <title>Genomic Encyclopedia of Archaeal and Bacterial Type Strains, Phase II (KMG-II): from individual species to whole genera.</title>
        <authorList>
            <person name="Goeker M."/>
        </authorList>
    </citation>
    <scope>NUCLEOTIDE SEQUENCE [LARGE SCALE GENOMIC DNA]</scope>
    <source>
        <strain evidence="1 2">DSM 2261</strain>
    </source>
</reference>